<keyword evidence="1" id="KW-0812">Transmembrane</keyword>
<gene>
    <name evidence="2" type="ORF">LMANV2_170135</name>
</gene>
<feature type="transmembrane region" description="Helical" evidence="1">
    <location>
        <begin position="12"/>
        <end position="36"/>
    </location>
</feature>
<dbReference type="AlphaFoldDB" id="A0AAQ1SML8"/>
<reference evidence="2 3" key="1">
    <citation type="submission" date="2017-11" db="EMBL/GenBank/DDBJ databases">
        <authorList>
            <person name="Lechat P."/>
        </authorList>
    </citation>
    <scope>NUCLEOTIDE SEQUENCE [LARGE SCALE GENOMIC DNA]</scope>
    <source>
        <strain evidence="2">L495</strain>
    </source>
</reference>
<dbReference type="EMBL" id="OEJX01000009">
    <property type="protein sequence ID" value="SOR60518.1"/>
    <property type="molecule type" value="Genomic_DNA"/>
</dbReference>
<organism evidence="2 3">
    <name type="scientific">Leptospira interrogans serovar Manilae</name>
    <dbReference type="NCBI Taxonomy" id="214675"/>
    <lineage>
        <taxon>Bacteria</taxon>
        <taxon>Pseudomonadati</taxon>
        <taxon>Spirochaetota</taxon>
        <taxon>Spirochaetia</taxon>
        <taxon>Leptospirales</taxon>
        <taxon>Leptospiraceae</taxon>
        <taxon>Leptospira</taxon>
    </lineage>
</organism>
<accession>A0AAQ1SML8</accession>
<keyword evidence="1" id="KW-0472">Membrane</keyword>
<name>A0AAQ1SML8_LEPIR</name>
<comment type="caution">
    <text evidence="2">The sequence shown here is derived from an EMBL/GenBank/DDBJ whole genome shotgun (WGS) entry which is preliminary data.</text>
</comment>
<sequence>MWDLTQIMILQAILKIVRIHTFIKFFLTFLFTLIITRTHENNTILRLFQNVGSHTKKPTISSWI</sequence>
<evidence type="ECO:0000256" key="1">
    <source>
        <dbReference type="SAM" id="Phobius"/>
    </source>
</evidence>
<keyword evidence="1" id="KW-1133">Transmembrane helix</keyword>
<dbReference type="Proteomes" id="UP000234460">
    <property type="component" value="Chromosome LMANV2"/>
</dbReference>
<evidence type="ECO:0000313" key="3">
    <source>
        <dbReference type="Proteomes" id="UP000234460"/>
    </source>
</evidence>
<proteinExistence type="predicted"/>
<protein>
    <submittedName>
        <fullName evidence="2">Uncharacterized protein</fullName>
    </submittedName>
</protein>
<evidence type="ECO:0000313" key="2">
    <source>
        <dbReference type="EMBL" id="SOR60518.1"/>
    </source>
</evidence>
<dbReference type="AntiFam" id="ANF00051">
    <property type="entry name" value="Translation of DNA tandem repeat"/>
</dbReference>